<comment type="subunit">
    <text evidence="9">Heterotetramer of two alpha and two beta chains arranged as a dimer of alpha/beta heterodimers.</text>
</comment>
<dbReference type="GO" id="GO:0005829">
    <property type="term" value="C:cytosol"/>
    <property type="evidence" value="ECO:0007669"/>
    <property type="project" value="TreeGrafter"/>
</dbReference>
<evidence type="ECO:0000313" key="10">
    <source>
        <dbReference type="EMBL" id="PIP22080.1"/>
    </source>
</evidence>
<dbReference type="AlphaFoldDB" id="A0A2G9YS61"/>
<protein>
    <recommendedName>
        <fullName evidence="9">S-adenosylmethionine decarboxylase proenzyme</fullName>
        <shortName evidence="9">AdoMetDC</shortName>
        <shortName evidence="9">SAMDC</shortName>
        <ecNumber evidence="9">4.1.1.50</ecNumber>
    </recommendedName>
    <component>
        <recommendedName>
            <fullName evidence="9">S-adenosylmethionine decarboxylase beta chain</fullName>
        </recommendedName>
    </component>
    <component>
        <recommendedName>
            <fullName evidence="9">S-adenosylmethionine decarboxylase alpha chain</fullName>
        </recommendedName>
    </component>
</protein>
<dbReference type="EC" id="4.1.1.50" evidence="9"/>
<comment type="PTM">
    <text evidence="9">Is synthesized initially as an inactive proenzyme. Formation of the active enzyme involves a self-maturation process in which the active site pyruvoyl group is generated from an internal serine residue via an autocatalytic post-translational modification. Two non-identical subunits are generated from the proenzyme in this reaction, and the pyruvate is formed at the N-terminus of the alpha chain, which is derived from the carboxyl end of the proenzyme. The post-translation cleavage follows an unusual pathway, termed non-hydrolytic serinolysis, in which the side chain hydroxyl group of the serine supplies its oxygen atom to form the C-terminus of the beta chain, while the remainder of the serine residue undergoes an oxidative deamination to produce ammonia and the pyruvoyl group blocking the N-terminus of the alpha chain.</text>
</comment>
<name>A0A2G9YS61_9BACT</name>
<keyword evidence="6 9" id="KW-0456">Lyase</keyword>
<feature type="active site" description="Proton acceptor; for processing activity" evidence="9">
    <location>
        <position position="85"/>
    </location>
</feature>
<keyword evidence="7 9" id="KW-0704">Schiff base</keyword>
<dbReference type="Gene3D" id="3.60.90.10">
    <property type="entry name" value="S-adenosylmethionine decarboxylase"/>
    <property type="match status" value="1"/>
</dbReference>
<evidence type="ECO:0000256" key="7">
    <source>
        <dbReference type="ARBA" id="ARBA00023270"/>
    </source>
</evidence>
<dbReference type="EMBL" id="PCRN01000089">
    <property type="protein sequence ID" value="PIP22080.1"/>
    <property type="molecule type" value="Genomic_DNA"/>
</dbReference>
<dbReference type="UniPathway" id="UPA00331">
    <property type="reaction ID" value="UER00451"/>
</dbReference>
<evidence type="ECO:0000256" key="4">
    <source>
        <dbReference type="ARBA" id="ARBA00023115"/>
    </source>
</evidence>
<keyword evidence="3 9" id="KW-0745">Spermidine biosynthesis</keyword>
<dbReference type="SUPFAM" id="SSF56276">
    <property type="entry name" value="S-adenosylmethionine decarboxylase"/>
    <property type="match status" value="1"/>
</dbReference>
<evidence type="ECO:0000256" key="6">
    <source>
        <dbReference type="ARBA" id="ARBA00023239"/>
    </source>
</evidence>
<evidence type="ECO:0000256" key="9">
    <source>
        <dbReference type="HAMAP-Rule" id="MF_00464"/>
    </source>
</evidence>
<sequence length="132" mass="15108">MVQKTKGSIQWVIDSQNKKNTQVGIHLIADFWYGKIIEKEKEIKQILIGAVKKANCLPLEIAIHKFEPQGITGVILLEESHISIHAWPEKNFVAVDIYTCGDKAMPEMALDFLKKEFQPQKIKIKRVQRGII</sequence>
<evidence type="ECO:0000256" key="8">
    <source>
        <dbReference type="ARBA" id="ARBA00023317"/>
    </source>
</evidence>
<dbReference type="GO" id="GO:0008295">
    <property type="term" value="P:spermidine biosynthetic process"/>
    <property type="evidence" value="ECO:0007669"/>
    <property type="project" value="UniProtKB-UniRule"/>
</dbReference>
<feature type="chain" id="PRO_5023360226" description="S-adenosylmethionine decarboxylase beta chain" evidence="9">
    <location>
        <begin position="1"/>
        <end position="79"/>
    </location>
</feature>
<keyword evidence="5 9" id="KW-0865">Zymogen</keyword>
<evidence type="ECO:0000313" key="11">
    <source>
        <dbReference type="Proteomes" id="UP000229054"/>
    </source>
</evidence>
<dbReference type="InterPro" id="IPR017716">
    <property type="entry name" value="S-AdoMet_deCOase_pro-enz"/>
</dbReference>
<dbReference type="NCBIfam" id="TIGR03330">
    <property type="entry name" value="SAM_DCase_Bsu"/>
    <property type="match status" value="1"/>
</dbReference>
<reference evidence="10 11" key="1">
    <citation type="submission" date="2017-09" db="EMBL/GenBank/DDBJ databases">
        <title>Depth-based differentiation of microbial function through sediment-hosted aquifers and enrichment of novel symbionts in the deep terrestrial subsurface.</title>
        <authorList>
            <person name="Probst A.J."/>
            <person name="Ladd B."/>
            <person name="Jarett J.K."/>
            <person name="Geller-Mcgrath D.E."/>
            <person name="Sieber C.M."/>
            <person name="Emerson J.B."/>
            <person name="Anantharaman K."/>
            <person name="Thomas B.C."/>
            <person name="Malmstrom R."/>
            <person name="Stieglmeier M."/>
            <person name="Klingl A."/>
            <person name="Woyke T."/>
            <person name="Ryan C.M."/>
            <person name="Banfield J.F."/>
        </authorList>
    </citation>
    <scope>NUCLEOTIDE SEQUENCE [LARGE SCALE GENOMIC DNA]</scope>
    <source>
        <strain evidence="10">CG23_combo_of_CG06-09_8_20_14_all_39_25</strain>
    </source>
</reference>
<dbReference type="PANTHER" id="PTHR33866">
    <property type="entry name" value="S-ADENOSYLMETHIONINE DECARBOXYLASE PROENZYME"/>
    <property type="match status" value="1"/>
</dbReference>
<comment type="catalytic activity">
    <reaction evidence="9">
        <text>S-adenosyl-L-methionine + H(+) = S-adenosyl 3-(methylsulfanyl)propylamine + CO2</text>
        <dbReference type="Rhea" id="RHEA:15981"/>
        <dbReference type="ChEBI" id="CHEBI:15378"/>
        <dbReference type="ChEBI" id="CHEBI:16526"/>
        <dbReference type="ChEBI" id="CHEBI:57443"/>
        <dbReference type="ChEBI" id="CHEBI:59789"/>
        <dbReference type="EC" id="4.1.1.50"/>
    </reaction>
</comment>
<evidence type="ECO:0000256" key="3">
    <source>
        <dbReference type="ARBA" id="ARBA00023066"/>
    </source>
</evidence>
<keyword evidence="1 9" id="KW-0210">Decarboxylase</keyword>
<dbReference type="Pfam" id="PF02675">
    <property type="entry name" value="AdoMet_dc"/>
    <property type="match status" value="1"/>
</dbReference>
<keyword evidence="9" id="KW-0949">S-adenosyl-L-methionine</keyword>
<accession>A0A2G9YS61</accession>
<feature type="modified residue" description="Pyruvic acid (Ser); by autocatalysis" evidence="9">
    <location>
        <position position="80"/>
    </location>
</feature>
<evidence type="ECO:0000256" key="5">
    <source>
        <dbReference type="ARBA" id="ARBA00023145"/>
    </source>
</evidence>
<comment type="function">
    <text evidence="9">Catalyzes the decarboxylation of S-adenosylmethionine to S-adenosylmethioninamine (dcAdoMet), the propylamine donor required for the synthesis of the polyamines spermine and spermidine from the diamine putrescine.</text>
</comment>
<dbReference type="InterPro" id="IPR003826">
    <property type="entry name" value="AdoMetDC_fam_prok"/>
</dbReference>
<dbReference type="PANTHER" id="PTHR33866:SF2">
    <property type="entry name" value="S-ADENOSYLMETHIONINE DECARBOXYLASE PROENZYME"/>
    <property type="match status" value="1"/>
</dbReference>
<keyword evidence="8 9" id="KW-0670">Pyruvate</keyword>
<evidence type="ECO:0000256" key="1">
    <source>
        <dbReference type="ARBA" id="ARBA00022793"/>
    </source>
</evidence>
<feature type="active site" description="Proton donor; for catalytic activity" evidence="9">
    <location>
        <position position="100"/>
    </location>
</feature>
<keyword evidence="4 9" id="KW-0620">Polyamine biosynthesis</keyword>
<proteinExistence type="inferred from homology"/>
<dbReference type="Proteomes" id="UP000229054">
    <property type="component" value="Unassembled WGS sequence"/>
</dbReference>
<feature type="site" description="Cleavage (non-hydrolytic); by autolysis" evidence="9">
    <location>
        <begin position="79"/>
        <end position="80"/>
    </location>
</feature>
<evidence type="ECO:0000256" key="2">
    <source>
        <dbReference type="ARBA" id="ARBA00022813"/>
    </source>
</evidence>
<comment type="pathway">
    <text evidence="9">Amine and polyamine biosynthesis; S-adenosylmethioninamine biosynthesis; S-adenosylmethioninamine from S-adenosyl-L-methionine: step 1/1.</text>
</comment>
<gene>
    <name evidence="10" type="primary">speD</name>
    <name evidence="9" type="synonym">speH</name>
    <name evidence="10" type="ORF">COX38_02590</name>
</gene>
<comment type="cofactor">
    <cofactor evidence="9">
        <name>pyruvate</name>
        <dbReference type="ChEBI" id="CHEBI:15361"/>
    </cofactor>
    <text evidence="9">Binds 1 pyruvoyl group covalently per subunit.</text>
</comment>
<keyword evidence="2 9" id="KW-0068">Autocatalytic cleavage</keyword>
<feature type="chain" id="PRO_5023360227" description="S-adenosylmethionine decarboxylase alpha chain" evidence="9">
    <location>
        <begin position="80"/>
        <end position="132"/>
    </location>
</feature>
<dbReference type="HAMAP" id="MF_00464">
    <property type="entry name" value="AdoMetDC_1"/>
    <property type="match status" value="1"/>
</dbReference>
<comment type="similarity">
    <text evidence="9">Belongs to the prokaryotic AdoMetDC family. Type 1 subfamily.</text>
</comment>
<feature type="active site" description="Schiff-base intermediate with substrate; via pyruvic acid" evidence="9">
    <location>
        <position position="80"/>
    </location>
</feature>
<comment type="caution">
    <text evidence="10">The sequence shown here is derived from an EMBL/GenBank/DDBJ whole genome shotgun (WGS) entry which is preliminary data.</text>
</comment>
<dbReference type="GO" id="GO:0004014">
    <property type="term" value="F:adenosylmethionine decarboxylase activity"/>
    <property type="evidence" value="ECO:0007669"/>
    <property type="project" value="UniProtKB-UniRule"/>
</dbReference>
<organism evidence="10 11">
    <name type="scientific">Candidatus Nealsonbacteria bacterium CG23_combo_of_CG06-09_8_20_14_all_39_25</name>
    <dbReference type="NCBI Taxonomy" id="1974723"/>
    <lineage>
        <taxon>Bacteria</taxon>
        <taxon>Candidatus Nealsoniibacteriota</taxon>
    </lineage>
</organism>
<dbReference type="InterPro" id="IPR016067">
    <property type="entry name" value="S-AdoMet_deCO2ase_core"/>
</dbReference>